<keyword evidence="1" id="KW-1133">Transmembrane helix</keyword>
<evidence type="ECO:0000313" key="3">
    <source>
        <dbReference type="Proteomes" id="UP000319828"/>
    </source>
</evidence>
<feature type="transmembrane region" description="Helical" evidence="1">
    <location>
        <begin position="38"/>
        <end position="62"/>
    </location>
</feature>
<gene>
    <name evidence="2" type="ORF">FOF44_08110</name>
</gene>
<sequence>MKRYSSIPLIAGLLFGAGMVISDMVNPIKVIAFLDVAGAWKVDLAFVMGGALLVFAPMYHLVIKPRQRPLDQTEFCITKNNAVDRKLIFGASLFGLGWGIAGICPGPALASLSTLNFGLISFIAAMVVGMEVANKLQSKFELTSTTNT</sequence>
<keyword evidence="1" id="KW-0812">Transmembrane</keyword>
<keyword evidence="1" id="KW-0472">Membrane</keyword>
<dbReference type="RefSeq" id="WP_144388027.1">
    <property type="nucleotide sequence ID" value="NZ_CANNCB010000008.1"/>
</dbReference>
<feature type="transmembrane region" description="Helical" evidence="1">
    <location>
        <begin position="115"/>
        <end position="133"/>
    </location>
</feature>
<protein>
    <submittedName>
        <fullName evidence="2">YeeE/YedE family protein</fullName>
    </submittedName>
</protein>
<dbReference type="Pfam" id="PF20398">
    <property type="entry name" value="DUF6691"/>
    <property type="match status" value="1"/>
</dbReference>
<dbReference type="AlphaFoldDB" id="A0A557P8P5"/>
<name>A0A557P8P5_9VIBR</name>
<dbReference type="InterPro" id="IPR046513">
    <property type="entry name" value="DUF6691"/>
</dbReference>
<reference evidence="2 3" key="1">
    <citation type="submission" date="2019-07" db="EMBL/GenBank/DDBJ databases">
        <title>The draft genome sequence of Vibrio algivorus M1486.</title>
        <authorList>
            <person name="Meng X."/>
        </authorList>
    </citation>
    <scope>NUCLEOTIDE SEQUENCE [LARGE SCALE GENOMIC DNA]</scope>
    <source>
        <strain evidence="2 3">M1486</strain>
    </source>
</reference>
<dbReference type="OrthoDB" id="9790409at2"/>
<comment type="caution">
    <text evidence="2">The sequence shown here is derived from an EMBL/GenBank/DDBJ whole genome shotgun (WGS) entry which is preliminary data.</text>
</comment>
<feature type="transmembrane region" description="Helical" evidence="1">
    <location>
        <begin position="87"/>
        <end position="109"/>
    </location>
</feature>
<dbReference type="Proteomes" id="UP000319828">
    <property type="component" value="Unassembled WGS sequence"/>
</dbReference>
<organism evidence="2 3">
    <name type="scientific">Vibrio algivorus</name>
    <dbReference type="NCBI Taxonomy" id="1667024"/>
    <lineage>
        <taxon>Bacteria</taxon>
        <taxon>Pseudomonadati</taxon>
        <taxon>Pseudomonadota</taxon>
        <taxon>Gammaproteobacteria</taxon>
        <taxon>Vibrionales</taxon>
        <taxon>Vibrionaceae</taxon>
        <taxon>Vibrio</taxon>
    </lineage>
</organism>
<accession>A0A557P8P5</accession>
<evidence type="ECO:0000256" key="1">
    <source>
        <dbReference type="SAM" id="Phobius"/>
    </source>
</evidence>
<proteinExistence type="predicted"/>
<dbReference type="EMBL" id="VMKJ01000012">
    <property type="protein sequence ID" value="TVO37030.1"/>
    <property type="molecule type" value="Genomic_DNA"/>
</dbReference>
<evidence type="ECO:0000313" key="2">
    <source>
        <dbReference type="EMBL" id="TVO37030.1"/>
    </source>
</evidence>